<dbReference type="SUPFAM" id="SSF53335">
    <property type="entry name" value="S-adenosyl-L-methionine-dependent methyltransferases"/>
    <property type="match status" value="1"/>
</dbReference>
<dbReference type="InterPro" id="IPR004398">
    <property type="entry name" value="RNA_MeTrfase_RsmD"/>
</dbReference>
<dbReference type="CDD" id="cd02440">
    <property type="entry name" value="AdoMet_MTases"/>
    <property type="match status" value="1"/>
</dbReference>
<dbReference type="PANTHER" id="PTHR43542:SF1">
    <property type="entry name" value="METHYLTRANSFERASE"/>
    <property type="match status" value="1"/>
</dbReference>
<dbReference type="Pfam" id="PF03602">
    <property type="entry name" value="Cons_hypoth95"/>
    <property type="match status" value="1"/>
</dbReference>
<dbReference type="NCBIfam" id="TIGR00095">
    <property type="entry name" value="16S rRNA (guanine(966)-N(2))-methyltransferase RsmD"/>
    <property type="match status" value="1"/>
</dbReference>
<sequence length="174" mass="18514">MTPEGRDTRPTADRAREGLFSTVLSLLGPLDGLRAADFYAGSGAVGLEALSRGAAHALLVESAPRAAKAIRENIAVLALPGAELAADRADRVASQEPDEPYDFVYVDPPYAVPAEEVTALLEALRDNAWLAPAALVAVERATRTRPPFSWPEGFTAERARKYGEATIHYASTPG</sequence>
<name>A0ABP6Q1P7_9ACTN</name>
<keyword evidence="1" id="KW-0489">Methyltransferase</keyword>
<evidence type="ECO:0000313" key="4">
    <source>
        <dbReference type="Proteomes" id="UP001501237"/>
    </source>
</evidence>
<dbReference type="PROSITE" id="PS00092">
    <property type="entry name" value="N6_MTASE"/>
    <property type="match status" value="1"/>
</dbReference>
<organism evidence="3 4">
    <name type="scientific">Actinocorallia longicatena</name>
    <dbReference type="NCBI Taxonomy" id="111803"/>
    <lineage>
        <taxon>Bacteria</taxon>
        <taxon>Bacillati</taxon>
        <taxon>Actinomycetota</taxon>
        <taxon>Actinomycetes</taxon>
        <taxon>Streptosporangiales</taxon>
        <taxon>Thermomonosporaceae</taxon>
        <taxon>Actinocorallia</taxon>
    </lineage>
</organism>
<dbReference type="InterPro" id="IPR029063">
    <property type="entry name" value="SAM-dependent_MTases_sf"/>
</dbReference>
<dbReference type="EMBL" id="BAAAUV010000002">
    <property type="protein sequence ID" value="GAA3197043.1"/>
    <property type="molecule type" value="Genomic_DNA"/>
</dbReference>
<evidence type="ECO:0000256" key="2">
    <source>
        <dbReference type="ARBA" id="ARBA00022679"/>
    </source>
</evidence>
<dbReference type="Proteomes" id="UP001501237">
    <property type="component" value="Unassembled WGS sequence"/>
</dbReference>
<comment type="caution">
    <text evidence="3">The sequence shown here is derived from an EMBL/GenBank/DDBJ whole genome shotgun (WGS) entry which is preliminary data.</text>
</comment>
<proteinExistence type="predicted"/>
<protein>
    <submittedName>
        <fullName evidence="3">16S rRNA (Guanine(966)-N(2))-methyltransferase RsmD</fullName>
    </submittedName>
</protein>
<keyword evidence="4" id="KW-1185">Reference proteome</keyword>
<dbReference type="PIRSF" id="PIRSF004553">
    <property type="entry name" value="CHP00095"/>
    <property type="match status" value="1"/>
</dbReference>
<dbReference type="Gene3D" id="3.40.50.150">
    <property type="entry name" value="Vaccinia Virus protein VP39"/>
    <property type="match status" value="1"/>
</dbReference>
<evidence type="ECO:0000313" key="3">
    <source>
        <dbReference type="EMBL" id="GAA3197043.1"/>
    </source>
</evidence>
<reference evidence="4" key="1">
    <citation type="journal article" date="2019" name="Int. J. Syst. Evol. Microbiol.">
        <title>The Global Catalogue of Microorganisms (GCM) 10K type strain sequencing project: providing services to taxonomists for standard genome sequencing and annotation.</title>
        <authorList>
            <consortium name="The Broad Institute Genomics Platform"/>
            <consortium name="The Broad Institute Genome Sequencing Center for Infectious Disease"/>
            <person name="Wu L."/>
            <person name="Ma J."/>
        </authorList>
    </citation>
    <scope>NUCLEOTIDE SEQUENCE [LARGE SCALE GENOMIC DNA]</scope>
    <source>
        <strain evidence="4">JCM 9377</strain>
    </source>
</reference>
<dbReference type="InterPro" id="IPR002052">
    <property type="entry name" value="DNA_methylase_N6_adenine_CS"/>
</dbReference>
<gene>
    <name evidence="3" type="primary">rsmD</name>
    <name evidence="3" type="ORF">GCM10010468_07970</name>
</gene>
<dbReference type="PANTHER" id="PTHR43542">
    <property type="entry name" value="METHYLTRANSFERASE"/>
    <property type="match status" value="1"/>
</dbReference>
<accession>A0ABP6Q1P7</accession>
<keyword evidence="2" id="KW-0808">Transferase</keyword>
<evidence type="ECO:0000256" key="1">
    <source>
        <dbReference type="ARBA" id="ARBA00022603"/>
    </source>
</evidence>